<comment type="caution">
    <text evidence="2">The sequence shown here is derived from an EMBL/GenBank/DDBJ whole genome shotgun (WGS) entry which is preliminary data.</text>
</comment>
<organism evidence="2 3">
    <name type="scientific">Elysia marginata</name>
    <dbReference type="NCBI Taxonomy" id="1093978"/>
    <lineage>
        <taxon>Eukaryota</taxon>
        <taxon>Metazoa</taxon>
        <taxon>Spiralia</taxon>
        <taxon>Lophotrochozoa</taxon>
        <taxon>Mollusca</taxon>
        <taxon>Gastropoda</taxon>
        <taxon>Heterobranchia</taxon>
        <taxon>Euthyneura</taxon>
        <taxon>Panpulmonata</taxon>
        <taxon>Sacoglossa</taxon>
        <taxon>Placobranchoidea</taxon>
        <taxon>Plakobranchidae</taxon>
        <taxon>Elysia</taxon>
    </lineage>
</organism>
<sequence length="203" mass="22454">MADEFDYTKMWSGVFTPPRTSDDDRGVYLLDGPLTPGSAQRRSMLTSYDESTRALYDDSAYSESLQRPGVYSDGRLGAPGFAPLERGAGSTSHRLRRRQYANKEGFGEDAAVFQRRDTCHALEGVRPPPDLRQSNNNGFGFLEGERSLTKSLTPRDTLEVVKVVLLIILLLLVAMWLMVANAEKRIGCALYEKLLACKAGALS</sequence>
<accession>A0AAV4GSL9</accession>
<name>A0AAV4GSL9_9GAST</name>
<keyword evidence="1" id="KW-0812">Transmembrane</keyword>
<feature type="transmembrane region" description="Helical" evidence="1">
    <location>
        <begin position="160"/>
        <end position="179"/>
    </location>
</feature>
<protein>
    <submittedName>
        <fullName evidence="2">Uncharacterized protein</fullName>
    </submittedName>
</protein>
<evidence type="ECO:0000256" key="1">
    <source>
        <dbReference type="SAM" id="Phobius"/>
    </source>
</evidence>
<dbReference type="AlphaFoldDB" id="A0AAV4GSL9"/>
<proteinExistence type="predicted"/>
<gene>
    <name evidence="2" type="ORF">ElyMa_002514300</name>
</gene>
<dbReference type="Proteomes" id="UP000762676">
    <property type="component" value="Unassembled WGS sequence"/>
</dbReference>
<keyword evidence="3" id="KW-1185">Reference proteome</keyword>
<keyword evidence="1" id="KW-1133">Transmembrane helix</keyword>
<reference evidence="2 3" key="1">
    <citation type="journal article" date="2021" name="Elife">
        <title>Chloroplast acquisition without the gene transfer in kleptoplastic sea slugs, Plakobranchus ocellatus.</title>
        <authorList>
            <person name="Maeda T."/>
            <person name="Takahashi S."/>
            <person name="Yoshida T."/>
            <person name="Shimamura S."/>
            <person name="Takaki Y."/>
            <person name="Nagai Y."/>
            <person name="Toyoda A."/>
            <person name="Suzuki Y."/>
            <person name="Arimoto A."/>
            <person name="Ishii H."/>
            <person name="Satoh N."/>
            <person name="Nishiyama T."/>
            <person name="Hasebe M."/>
            <person name="Maruyama T."/>
            <person name="Minagawa J."/>
            <person name="Obokata J."/>
            <person name="Shigenobu S."/>
        </authorList>
    </citation>
    <scope>NUCLEOTIDE SEQUENCE [LARGE SCALE GENOMIC DNA]</scope>
</reference>
<evidence type="ECO:0000313" key="3">
    <source>
        <dbReference type="Proteomes" id="UP000762676"/>
    </source>
</evidence>
<evidence type="ECO:0000313" key="2">
    <source>
        <dbReference type="EMBL" id="GFR88316.1"/>
    </source>
</evidence>
<dbReference type="EMBL" id="BMAT01005152">
    <property type="protein sequence ID" value="GFR88316.1"/>
    <property type="molecule type" value="Genomic_DNA"/>
</dbReference>
<keyword evidence="1" id="KW-0472">Membrane</keyword>